<feature type="region of interest" description="Disordered" evidence="1">
    <location>
        <begin position="147"/>
        <end position="185"/>
    </location>
</feature>
<keyword evidence="2" id="KW-1185">Reference proteome</keyword>
<dbReference type="AlphaFoldDB" id="A0A6P6YAE1"/>
<feature type="compositionally biased region" description="Polar residues" evidence="1">
    <location>
        <begin position="265"/>
        <end position="283"/>
    </location>
</feature>
<dbReference type="Proteomes" id="UP000515146">
    <property type="component" value="Unplaced"/>
</dbReference>
<feature type="compositionally biased region" description="Polar residues" evidence="1">
    <location>
        <begin position="228"/>
        <end position="239"/>
    </location>
</feature>
<protein>
    <submittedName>
        <fullName evidence="3">Uncharacterized protein LOC113796196</fullName>
    </submittedName>
</protein>
<dbReference type="RefSeq" id="XP_027202260.1">
    <property type="nucleotide sequence ID" value="XM_027346459.1"/>
</dbReference>
<organism evidence="2 3">
    <name type="scientific">Dermatophagoides pteronyssinus</name>
    <name type="common">European house dust mite</name>
    <dbReference type="NCBI Taxonomy" id="6956"/>
    <lineage>
        <taxon>Eukaryota</taxon>
        <taxon>Metazoa</taxon>
        <taxon>Ecdysozoa</taxon>
        <taxon>Arthropoda</taxon>
        <taxon>Chelicerata</taxon>
        <taxon>Arachnida</taxon>
        <taxon>Acari</taxon>
        <taxon>Acariformes</taxon>
        <taxon>Sarcoptiformes</taxon>
        <taxon>Astigmata</taxon>
        <taxon>Psoroptidia</taxon>
        <taxon>Analgoidea</taxon>
        <taxon>Pyroglyphidae</taxon>
        <taxon>Dermatophagoidinae</taxon>
        <taxon>Dermatophagoides</taxon>
    </lineage>
</organism>
<accession>A0A6P6YAE1</accession>
<dbReference type="InParanoid" id="A0A6P6YAE1"/>
<gene>
    <name evidence="3" type="primary">LOC113796196</name>
</gene>
<dbReference type="OMA" id="HENDDQH"/>
<evidence type="ECO:0000256" key="1">
    <source>
        <dbReference type="SAM" id="MobiDB-lite"/>
    </source>
</evidence>
<sequence>MEGIEDCFVKFFLQQAQEIEPVTIQTLIDHGYRTKLSLTAMDLERDLPLIDEIALAQRSLLRRYLTALQESQPFQVTLTKDPPPGTLSYDYQMGIPIKKRKYDVYIADQSYSHFRDDDRNSPENFESSFESAASSKKVHDSIVKKISKQKSQVIQKTNPEMEQSKQNGTSTSKAEWRSPNANETRTRIVRDFDKMFTSINNGRDSQDQTLSQIPTNLMETSIVQDEEMSQINEEQNNSIRSKRGRKSIVPRTPSQLRYEKMRQSLADNSSTSNAGISSGPVSKTTRRSLFLSQSKSDSKDVSTGENKKTVMTPAEREVLARIEAKKQSQTGTKSCRRKK</sequence>
<feature type="compositionally biased region" description="Polar residues" evidence="1">
    <location>
        <begin position="157"/>
        <end position="183"/>
    </location>
</feature>
<evidence type="ECO:0000313" key="2">
    <source>
        <dbReference type="Proteomes" id="UP000515146"/>
    </source>
</evidence>
<dbReference type="KEGG" id="dpte:113796196"/>
<dbReference type="OrthoDB" id="6510531at2759"/>
<proteinExistence type="predicted"/>
<feature type="region of interest" description="Disordered" evidence="1">
    <location>
        <begin position="228"/>
        <end position="339"/>
    </location>
</feature>
<name>A0A6P6YAE1_DERPT</name>
<evidence type="ECO:0000313" key="3">
    <source>
        <dbReference type="RefSeq" id="XP_027202260.1"/>
    </source>
</evidence>
<feature type="compositionally biased region" description="Basic and acidic residues" evidence="1">
    <location>
        <begin position="296"/>
        <end position="326"/>
    </location>
</feature>
<reference evidence="3" key="1">
    <citation type="submission" date="2025-08" db="UniProtKB">
        <authorList>
            <consortium name="RefSeq"/>
        </authorList>
    </citation>
    <scope>IDENTIFICATION</scope>
    <source>
        <strain evidence="3">Airmid</strain>
    </source>
</reference>